<feature type="compositionally biased region" description="Basic and acidic residues" evidence="1">
    <location>
        <begin position="774"/>
        <end position="790"/>
    </location>
</feature>
<feature type="region of interest" description="Disordered" evidence="1">
    <location>
        <begin position="237"/>
        <end position="268"/>
    </location>
</feature>
<dbReference type="InterPro" id="IPR043522">
    <property type="entry name" value="DDIAS"/>
</dbReference>
<dbReference type="Ensembl" id="ENSHHUT00000025935.1">
    <property type="protein sequence ID" value="ENSHHUP00000024977.1"/>
    <property type="gene ID" value="ENSHHUG00000015732.1"/>
</dbReference>
<dbReference type="Gene3D" id="2.40.50.140">
    <property type="entry name" value="Nucleic acid-binding proteins"/>
    <property type="match status" value="1"/>
</dbReference>
<feature type="compositionally biased region" description="Basic and acidic residues" evidence="1">
    <location>
        <begin position="705"/>
        <end position="767"/>
    </location>
</feature>
<feature type="compositionally biased region" description="Low complexity" evidence="1">
    <location>
        <begin position="251"/>
        <end position="264"/>
    </location>
</feature>
<feature type="compositionally biased region" description="Polar residues" evidence="1">
    <location>
        <begin position="408"/>
        <end position="435"/>
    </location>
</feature>
<feature type="region of interest" description="Disordered" evidence="1">
    <location>
        <begin position="479"/>
        <end position="579"/>
    </location>
</feature>
<proteinExistence type="predicted"/>
<dbReference type="GO" id="GO:0005737">
    <property type="term" value="C:cytoplasm"/>
    <property type="evidence" value="ECO:0007669"/>
    <property type="project" value="TreeGrafter"/>
</dbReference>
<feature type="region of interest" description="Disordered" evidence="1">
    <location>
        <begin position="595"/>
        <end position="637"/>
    </location>
</feature>
<protein>
    <recommendedName>
        <fullName evidence="4">Replication factor A C-terminal domain-containing protein</fullName>
    </recommendedName>
</protein>
<feature type="region of interest" description="Disordered" evidence="1">
    <location>
        <begin position="402"/>
        <end position="461"/>
    </location>
</feature>
<feature type="compositionally biased region" description="Polar residues" evidence="1">
    <location>
        <begin position="281"/>
        <end position="301"/>
    </location>
</feature>
<evidence type="ECO:0000313" key="2">
    <source>
        <dbReference type="Ensembl" id="ENSHHUP00000024977.1"/>
    </source>
</evidence>
<dbReference type="SUPFAM" id="SSF50249">
    <property type="entry name" value="Nucleic acid-binding proteins"/>
    <property type="match status" value="1"/>
</dbReference>
<feature type="region of interest" description="Disordered" evidence="1">
    <location>
        <begin position="281"/>
        <end position="360"/>
    </location>
</feature>
<dbReference type="PANTHER" id="PTHR35537:SF1">
    <property type="entry name" value="DNA DAMAGE-INDUCED APOPTOSIS SUPPRESSOR PROTEIN"/>
    <property type="match status" value="1"/>
</dbReference>
<accession>A0A4W5LGT1</accession>
<dbReference type="GeneTree" id="ENSGT00940000166008"/>
<keyword evidence="3" id="KW-1185">Reference proteome</keyword>
<sequence length="827" mass="91591">MSVRRALVDCAVLSLQDSCVFYPCCRGCFSRMQQTDTARWHCSRSCYSCLEPHLDYRYRLSLRVTRDNTIFGVTVFGSCLNLLFGAPATDLHRLVEESSGPMGGEGQRSRCQSRLLVKAVEDCFIGRHFVFGIKISGPHPYSRAAGQFIASQISLPLASSPGCSVVSYYRALLQQAALCADWTTDPRPASKSLLQQASVWTTDPRPASKSLLQQASVWTTDPRPASKSLLQQASVWTTDPRPAPQPSADTSTSPLLLHPSPLRSFNSTLPSCGRSITLTPTPTNIHTAPWQQSPGVITSSAEQEEEEEEEEGGRENKGLSHGEGGGSDSPVHPPASLTWTAPTQPGHIRTAPSSLGKRGVSDTEEEYRSLCEQTCRSDFVAWEDMPFSECLGECVCHPADTETRTPTDHQAQTSPLGRNLSTTQTDTESSPTSHRTLLDITNVGQPTHGGLSPRSPGHNADLEEQYNCSADLFHCSQTSTDSHTAHRDSHTAHRDSHTAHRDSHTAHRDSHTAHRDSHTAHRDSHTAHRDSHTPHRDSHTPHRDSHTPHRDSHTPHRDSHTPHTDSHTTHRDSHMDTPSECCDCVPLSQSTPIIRKTAPPRTLQIRAQRHTPSNTPTHTPEGLTHTKRPRPRQPEPRDHVLALQCQRLTRRALKTTPGGRRTGSVRVCDDNSEMGISPTERPWCSRRTDRQQAGGERVIRGRSTVGERENRGRTTVGERENRGRTPGGERENRGRTPGGERENRGRTPGGERENRGRTPGGERENRGRTTGGESENRRSTHIDQTLREGQTEGLANQQLEDSMSVSPSLHEENEACDWSRDLFTESF</sequence>
<dbReference type="GO" id="GO:1902230">
    <property type="term" value="P:negative regulation of intrinsic apoptotic signaling pathway in response to DNA damage"/>
    <property type="evidence" value="ECO:0007669"/>
    <property type="project" value="InterPro"/>
</dbReference>
<dbReference type="InterPro" id="IPR012340">
    <property type="entry name" value="NA-bd_OB-fold"/>
</dbReference>
<name>A0A4W5LGT1_9TELE</name>
<reference evidence="2" key="3">
    <citation type="submission" date="2025-09" db="UniProtKB">
        <authorList>
            <consortium name="Ensembl"/>
        </authorList>
    </citation>
    <scope>IDENTIFICATION</scope>
</reference>
<dbReference type="STRING" id="62062.ENSHHUP00000024977"/>
<feature type="compositionally biased region" description="Basic and acidic residues" evidence="1">
    <location>
        <begin position="483"/>
        <end position="577"/>
    </location>
</feature>
<organism evidence="2 3">
    <name type="scientific">Hucho hucho</name>
    <name type="common">huchen</name>
    <dbReference type="NCBI Taxonomy" id="62062"/>
    <lineage>
        <taxon>Eukaryota</taxon>
        <taxon>Metazoa</taxon>
        <taxon>Chordata</taxon>
        <taxon>Craniata</taxon>
        <taxon>Vertebrata</taxon>
        <taxon>Euteleostomi</taxon>
        <taxon>Actinopterygii</taxon>
        <taxon>Neopterygii</taxon>
        <taxon>Teleostei</taxon>
        <taxon>Protacanthopterygii</taxon>
        <taxon>Salmoniformes</taxon>
        <taxon>Salmonidae</taxon>
        <taxon>Salmoninae</taxon>
        <taxon>Hucho</taxon>
    </lineage>
</organism>
<reference evidence="3" key="1">
    <citation type="submission" date="2018-06" db="EMBL/GenBank/DDBJ databases">
        <title>Genome assembly of Danube salmon.</title>
        <authorList>
            <person name="Macqueen D.J."/>
            <person name="Gundappa M.K."/>
        </authorList>
    </citation>
    <scope>NUCLEOTIDE SEQUENCE [LARGE SCALE GENOMIC DNA]</scope>
</reference>
<evidence type="ECO:0000256" key="1">
    <source>
        <dbReference type="SAM" id="MobiDB-lite"/>
    </source>
</evidence>
<dbReference type="PANTHER" id="PTHR35537">
    <property type="entry name" value="DNA DAMAGE-INDUCIBLE APOPTOSIS SUPPRESSOR PROTEIN DDIAS"/>
    <property type="match status" value="1"/>
</dbReference>
<dbReference type="AlphaFoldDB" id="A0A4W5LGT1"/>
<feature type="compositionally biased region" description="Polar residues" evidence="1">
    <location>
        <begin position="793"/>
        <end position="807"/>
    </location>
</feature>
<feature type="compositionally biased region" description="Basic and acidic residues" evidence="1">
    <location>
        <begin position="809"/>
        <end position="827"/>
    </location>
</feature>
<evidence type="ECO:0000313" key="3">
    <source>
        <dbReference type="Proteomes" id="UP000314982"/>
    </source>
</evidence>
<reference evidence="2" key="2">
    <citation type="submission" date="2025-08" db="UniProtKB">
        <authorList>
            <consortium name="Ensembl"/>
        </authorList>
    </citation>
    <scope>IDENTIFICATION</scope>
</reference>
<evidence type="ECO:0008006" key="4">
    <source>
        <dbReference type="Google" id="ProtNLM"/>
    </source>
</evidence>
<dbReference type="GO" id="GO:0005634">
    <property type="term" value="C:nucleus"/>
    <property type="evidence" value="ECO:0007669"/>
    <property type="project" value="TreeGrafter"/>
</dbReference>
<feature type="region of interest" description="Disordered" evidence="1">
    <location>
        <begin position="653"/>
        <end position="827"/>
    </location>
</feature>
<dbReference type="Proteomes" id="UP000314982">
    <property type="component" value="Unassembled WGS sequence"/>
</dbReference>
<feature type="compositionally biased region" description="Acidic residues" evidence="1">
    <location>
        <begin position="302"/>
        <end position="312"/>
    </location>
</feature>